<dbReference type="InterPro" id="IPR035892">
    <property type="entry name" value="C2_domain_sf"/>
</dbReference>
<accession>A0AAV2S0G5</accession>
<dbReference type="Pfam" id="PF00168">
    <property type="entry name" value="C2"/>
    <property type="match status" value="1"/>
</dbReference>
<protein>
    <recommendedName>
        <fullName evidence="1">C2 domain-containing protein</fullName>
    </recommendedName>
</protein>
<dbReference type="InterPro" id="IPR000008">
    <property type="entry name" value="C2_dom"/>
</dbReference>
<reference evidence="2 3" key="1">
    <citation type="submission" date="2024-05" db="EMBL/GenBank/DDBJ databases">
        <authorList>
            <person name="Wallberg A."/>
        </authorList>
    </citation>
    <scope>NUCLEOTIDE SEQUENCE [LARGE SCALE GENOMIC DNA]</scope>
</reference>
<evidence type="ECO:0000313" key="3">
    <source>
        <dbReference type="Proteomes" id="UP001497623"/>
    </source>
</evidence>
<feature type="non-terminal residue" evidence="2">
    <location>
        <position position="1"/>
    </location>
</feature>
<organism evidence="2 3">
    <name type="scientific">Meganyctiphanes norvegica</name>
    <name type="common">Northern krill</name>
    <name type="synonym">Thysanopoda norvegica</name>
    <dbReference type="NCBI Taxonomy" id="48144"/>
    <lineage>
        <taxon>Eukaryota</taxon>
        <taxon>Metazoa</taxon>
        <taxon>Ecdysozoa</taxon>
        <taxon>Arthropoda</taxon>
        <taxon>Crustacea</taxon>
        <taxon>Multicrustacea</taxon>
        <taxon>Malacostraca</taxon>
        <taxon>Eumalacostraca</taxon>
        <taxon>Eucarida</taxon>
        <taxon>Euphausiacea</taxon>
        <taxon>Euphausiidae</taxon>
        <taxon>Meganyctiphanes</taxon>
    </lineage>
</organism>
<dbReference type="Proteomes" id="UP001497623">
    <property type="component" value="Unassembled WGS sequence"/>
</dbReference>
<feature type="non-terminal residue" evidence="2">
    <location>
        <position position="99"/>
    </location>
</feature>
<dbReference type="Gene3D" id="2.60.40.150">
    <property type="entry name" value="C2 domain"/>
    <property type="match status" value="1"/>
</dbReference>
<comment type="caution">
    <text evidence="2">The sequence shown here is derived from an EMBL/GenBank/DDBJ whole genome shotgun (WGS) entry which is preliminary data.</text>
</comment>
<dbReference type="CDD" id="cd00030">
    <property type="entry name" value="C2"/>
    <property type="match status" value="1"/>
</dbReference>
<sequence length="99" mass="11046">AILGNTCLLHRAPGRSSTQQDSLKASARADKMVLLHGVLYIEIIEGKDLPDVDTSWFSSDKDVSDPYVTVDTYVGEKSTHRIAKTSIIYNCLNPHWNEK</sequence>
<name>A0AAV2S0G5_MEGNR</name>
<dbReference type="AlphaFoldDB" id="A0AAV2S0G5"/>
<keyword evidence="3" id="KW-1185">Reference proteome</keyword>
<evidence type="ECO:0000313" key="2">
    <source>
        <dbReference type="EMBL" id="CAL4148648.1"/>
    </source>
</evidence>
<dbReference type="EMBL" id="CAXKWB010036600">
    <property type="protein sequence ID" value="CAL4148648.1"/>
    <property type="molecule type" value="Genomic_DNA"/>
</dbReference>
<feature type="domain" description="C2" evidence="1">
    <location>
        <begin position="19"/>
        <end position="99"/>
    </location>
</feature>
<dbReference type="SUPFAM" id="SSF49562">
    <property type="entry name" value="C2 domain (Calcium/lipid-binding domain, CaLB)"/>
    <property type="match status" value="1"/>
</dbReference>
<proteinExistence type="predicted"/>
<evidence type="ECO:0000259" key="1">
    <source>
        <dbReference type="PROSITE" id="PS50004"/>
    </source>
</evidence>
<gene>
    <name evidence="2" type="ORF">MNOR_LOCUS30268</name>
</gene>
<dbReference type="PROSITE" id="PS50004">
    <property type="entry name" value="C2"/>
    <property type="match status" value="1"/>
</dbReference>